<evidence type="ECO:0000256" key="1">
    <source>
        <dbReference type="ARBA" id="ARBA00001974"/>
    </source>
</evidence>
<organism evidence="11">
    <name type="scientific">uncultured marine crenarchaeote HF4000_APKG5B22</name>
    <dbReference type="NCBI Taxonomy" id="455590"/>
    <lineage>
        <taxon>Archaea</taxon>
        <taxon>Nitrososphaerota</taxon>
        <taxon>Nitrososphaeria</taxon>
        <taxon>Nitrosopumilales</taxon>
        <taxon>environmental samples</taxon>
    </lineage>
</organism>
<comment type="pathway">
    <text evidence="2">Amino-acid degradation; L-proline degradation into L-glutamate; L-glutamate from L-proline: step 1/2.</text>
</comment>
<dbReference type="GO" id="GO:0004657">
    <property type="term" value="F:proline dehydrogenase activity"/>
    <property type="evidence" value="ECO:0007669"/>
    <property type="project" value="UniProtKB-EC"/>
</dbReference>
<evidence type="ECO:0000256" key="9">
    <source>
        <dbReference type="ARBA" id="ARBA00048779"/>
    </source>
</evidence>
<evidence type="ECO:0000256" key="4">
    <source>
        <dbReference type="ARBA" id="ARBA00022630"/>
    </source>
</evidence>
<dbReference type="InterPro" id="IPR015659">
    <property type="entry name" value="Proline_oxidase"/>
</dbReference>
<name>B3T863_9ARCH</name>
<evidence type="ECO:0000256" key="5">
    <source>
        <dbReference type="ARBA" id="ARBA00022741"/>
    </source>
</evidence>
<evidence type="ECO:0000313" key="11">
    <source>
        <dbReference type="EMBL" id="ABZ08772.1"/>
    </source>
</evidence>
<evidence type="ECO:0000256" key="2">
    <source>
        <dbReference type="ARBA" id="ARBA00004739"/>
    </source>
</evidence>
<gene>
    <name evidence="11" type="ORF">ALOHA_HF4000APKG5B22ctg2g10</name>
</gene>
<dbReference type="Pfam" id="PF01619">
    <property type="entry name" value="Pro_dh"/>
    <property type="match status" value="1"/>
</dbReference>
<keyword evidence="8" id="KW-0642">Proline metabolism</keyword>
<accession>B3T863</accession>
<dbReference type="AlphaFoldDB" id="B3T863"/>
<keyword evidence="5" id="KW-0547">Nucleotide-binding</keyword>
<dbReference type="GO" id="GO:0010133">
    <property type="term" value="P:L-proline catabolic process to L-glutamate"/>
    <property type="evidence" value="ECO:0007669"/>
    <property type="project" value="UniProtKB-UniPathway"/>
</dbReference>
<reference evidence="11" key="1">
    <citation type="journal article" date="2008" name="ISME J.">
        <title>Genomic patterns of recombination, clonal divergence and environment in marine microbial populations.</title>
        <authorList>
            <person name="Konstantinidis K.T."/>
            <person name="Delong E.F."/>
        </authorList>
    </citation>
    <scope>NUCLEOTIDE SEQUENCE</scope>
</reference>
<evidence type="ECO:0000256" key="7">
    <source>
        <dbReference type="ARBA" id="ARBA00023002"/>
    </source>
</evidence>
<dbReference type="InterPro" id="IPR008219">
    <property type="entry name" value="PRODH_bac_arc"/>
</dbReference>
<dbReference type="GO" id="GO:0000166">
    <property type="term" value="F:nucleotide binding"/>
    <property type="evidence" value="ECO:0007669"/>
    <property type="project" value="UniProtKB-KW"/>
</dbReference>
<proteinExistence type="predicted"/>
<evidence type="ECO:0000256" key="6">
    <source>
        <dbReference type="ARBA" id="ARBA00022827"/>
    </source>
</evidence>
<dbReference type="Gene3D" id="3.20.20.220">
    <property type="match status" value="1"/>
</dbReference>
<dbReference type="SUPFAM" id="SSF51730">
    <property type="entry name" value="FAD-linked oxidoreductase"/>
    <property type="match status" value="1"/>
</dbReference>
<comment type="cofactor">
    <cofactor evidence="1">
        <name>FAD</name>
        <dbReference type="ChEBI" id="CHEBI:57692"/>
    </cofactor>
</comment>
<comment type="catalytic activity">
    <reaction evidence="9">
        <text>L-proline + a quinone = (S)-1-pyrroline-5-carboxylate + a quinol + H(+)</text>
        <dbReference type="Rhea" id="RHEA:23784"/>
        <dbReference type="ChEBI" id="CHEBI:15378"/>
        <dbReference type="ChEBI" id="CHEBI:17388"/>
        <dbReference type="ChEBI" id="CHEBI:24646"/>
        <dbReference type="ChEBI" id="CHEBI:60039"/>
        <dbReference type="ChEBI" id="CHEBI:132124"/>
        <dbReference type="EC" id="1.5.5.2"/>
    </reaction>
</comment>
<sequence>MITASRLMEKVLFKFANQWIAGDTYADALLSAKQANEKGMRCIINMLGEYHTSRNLISNTAENYKSILSSFKKEGIKGSISVKPTQIGLYLSRKACSENLEKIVKHAYRNNYFVWIDMESSEHTTKTIQIYHRFFSRHERLGIALQANLKRTHDDLTDLLAVGAKIRLVKGAYREKAKIAFKSIKDVDSNYFKLMKMLFKEGNEFGIATHDCNLINEAKKLASVYDKKFEFQFLKGVRDELKPKLLKEGFKVSEYIPYGTNWLPYSIRRLKERKRNILLLGHSFIRSHLV</sequence>
<feature type="domain" description="Proline dehydrogenase" evidence="10">
    <location>
        <begin position="31"/>
        <end position="275"/>
    </location>
</feature>
<protein>
    <recommendedName>
        <fullName evidence="3">proline dehydrogenase</fullName>
        <ecNumber evidence="3">1.5.5.2</ecNumber>
    </recommendedName>
</protein>
<dbReference type="EC" id="1.5.5.2" evidence="3"/>
<keyword evidence="6" id="KW-0274">FAD</keyword>
<evidence type="ECO:0000256" key="3">
    <source>
        <dbReference type="ARBA" id="ARBA00012695"/>
    </source>
</evidence>
<dbReference type="UniPathway" id="UPA00261">
    <property type="reaction ID" value="UER00373"/>
</dbReference>
<keyword evidence="4" id="KW-0285">Flavoprotein</keyword>
<dbReference type="PANTHER" id="PTHR13914:SF0">
    <property type="entry name" value="PROLINE DEHYDROGENASE 1, MITOCHONDRIAL"/>
    <property type="match status" value="1"/>
</dbReference>
<dbReference type="InterPro" id="IPR029041">
    <property type="entry name" value="FAD-linked_oxidoreductase-like"/>
</dbReference>
<dbReference type="PANTHER" id="PTHR13914">
    <property type="entry name" value="PROLINE OXIDASE"/>
    <property type="match status" value="1"/>
</dbReference>
<evidence type="ECO:0000259" key="10">
    <source>
        <dbReference type="Pfam" id="PF01619"/>
    </source>
</evidence>
<dbReference type="PIRSF" id="PIRSF000196">
    <property type="entry name" value="Pro_dehydrog"/>
    <property type="match status" value="1"/>
</dbReference>
<dbReference type="EMBL" id="EU016636">
    <property type="protein sequence ID" value="ABZ08772.1"/>
    <property type="molecule type" value="Genomic_DNA"/>
</dbReference>
<dbReference type="InterPro" id="IPR002872">
    <property type="entry name" value="Proline_DH_dom"/>
</dbReference>
<keyword evidence="7" id="KW-0560">Oxidoreductase</keyword>
<evidence type="ECO:0000256" key="8">
    <source>
        <dbReference type="ARBA" id="ARBA00023062"/>
    </source>
</evidence>